<dbReference type="AlphaFoldDB" id="U5QJH9"/>
<dbReference type="SUPFAM" id="SSF48452">
    <property type="entry name" value="TPR-like"/>
    <property type="match status" value="1"/>
</dbReference>
<dbReference type="PANTHER" id="PTHR43289">
    <property type="entry name" value="MITOGEN-ACTIVATED PROTEIN KINASE KINASE KINASE 20-RELATED"/>
    <property type="match status" value="1"/>
</dbReference>
<dbReference type="Proteomes" id="UP000017396">
    <property type="component" value="Chromosome"/>
</dbReference>
<evidence type="ECO:0000313" key="7">
    <source>
        <dbReference type="EMBL" id="AGY59147.1"/>
    </source>
</evidence>
<dbReference type="OrthoDB" id="9788659at2"/>
<dbReference type="InterPro" id="IPR011009">
    <property type="entry name" value="Kinase-like_dom_sf"/>
</dbReference>
<sequence>MITSDEWLEIRRVLDQALELSPADRPAFVERLCADRDGLRDQVEALMAAYEEDEDFLETPAYQLEGVGSWLGGHQPGSLVGRRIGAYELKEEIGWGGMSTVYLAERADGHFEQRVALKLLKHTSGGDVLLKRFRAERQILASLKHPNIASLVDGGASEDGTLYLVMEYVEGVPIDVYCDTHNLTIKERLQLFAAVCSAVHYAHQNLIVHRDLKPANILVTGEGVPKLLDFGIAKLLAPDLYAQPFNPTVTLLRPMTPNYASPEQIKGGLITTASDIYSLGVLLYELLTGHLPFGTARLPHEVLRAVCEDDPPLPSATIGRVVQKRSGSETITLTPRLVSLTRGGQPEKLQRSLSGDLDNIVLKAMSRPPERRYASAQQLAQDIERHLDGLPVLARENTLWYRTRRFVRRNKIVVAAGCLIGLSLVGGIVATSREAAIAQAAQARAERRFNDVRQLANSLMFEIYAGIDKLPGATPTKKLLVTKALTYLDNLSQEAENDLSLQASLATAYQRVGDIQGNIYNQNLGDTAGALRSHKRAQAIWQKIVAARPGDTQVKANLAASYLAVGDLQKWTGDRSAAAKSYIKAQQLQEELLQINPADIEALKGKKQSYSRLGDTLFDNGNGDRKGAQINYSKSLMIAEALAKKNPQDRQSQRDLMICYSDTADAESDQSRAEVNYRKALKIAEKLSSTNSLDATARRDLWFSHIKLGDFLLKKDSSASQNHYLQALKIARFLAASDPKNEQARTDLAYTYQGLGDVELTTKNRKSAGAFYLLALPIRQTAVQADPNNQYNRKKLQELYKRLSDSGTKFTPLPTKS</sequence>
<dbReference type="InterPro" id="IPR017441">
    <property type="entry name" value="Protein_kinase_ATP_BS"/>
</dbReference>
<dbReference type="EMBL" id="CP003587">
    <property type="protein sequence ID" value="AGY59147.1"/>
    <property type="molecule type" value="Genomic_DNA"/>
</dbReference>
<keyword evidence="1 7" id="KW-0808">Transferase</keyword>
<reference evidence="7 8" key="1">
    <citation type="journal article" date="2013" name="PLoS ONE">
        <title>Cultivation and Complete Genome Sequencing of Gloeobacter kilaueensis sp. nov., from a Lava Cave in Kilauea Caldera, Hawai'i.</title>
        <authorList>
            <person name="Saw J.H."/>
            <person name="Schatz M."/>
            <person name="Brown M.V."/>
            <person name="Kunkel D.D."/>
            <person name="Foster J.S."/>
            <person name="Shick H."/>
            <person name="Christensen S."/>
            <person name="Hou S."/>
            <person name="Wan X."/>
            <person name="Donachie S.P."/>
        </authorList>
    </citation>
    <scope>NUCLEOTIDE SEQUENCE [LARGE SCALE GENOMIC DNA]</scope>
    <source>
        <strain evidence="8">JS</strain>
    </source>
</reference>
<feature type="domain" description="Protein kinase" evidence="6">
    <location>
        <begin position="87"/>
        <end position="393"/>
    </location>
</feature>
<keyword evidence="3 7" id="KW-0418">Kinase</keyword>
<keyword evidence="4 5" id="KW-0067">ATP-binding</keyword>
<dbReference type="STRING" id="1183438.GKIL_2901"/>
<dbReference type="EC" id="2.7.11.1" evidence="7"/>
<dbReference type="PATRIC" id="fig|1183438.3.peg.2860"/>
<dbReference type="InterPro" id="IPR011990">
    <property type="entry name" value="TPR-like_helical_dom_sf"/>
</dbReference>
<evidence type="ECO:0000256" key="1">
    <source>
        <dbReference type="ARBA" id="ARBA00022679"/>
    </source>
</evidence>
<feature type="binding site" evidence="5">
    <location>
        <position position="118"/>
    </location>
    <ligand>
        <name>ATP</name>
        <dbReference type="ChEBI" id="CHEBI:30616"/>
    </ligand>
</feature>
<dbReference type="InterPro" id="IPR000719">
    <property type="entry name" value="Prot_kinase_dom"/>
</dbReference>
<dbReference type="PROSITE" id="PS50011">
    <property type="entry name" value="PROTEIN_KINASE_DOM"/>
    <property type="match status" value="1"/>
</dbReference>
<dbReference type="Gene3D" id="1.10.510.10">
    <property type="entry name" value="Transferase(Phosphotransferase) domain 1"/>
    <property type="match status" value="1"/>
</dbReference>
<dbReference type="GO" id="GO:0005524">
    <property type="term" value="F:ATP binding"/>
    <property type="evidence" value="ECO:0007669"/>
    <property type="project" value="UniProtKB-UniRule"/>
</dbReference>
<dbReference type="RefSeq" id="WP_023174377.1">
    <property type="nucleotide sequence ID" value="NC_022600.1"/>
</dbReference>
<dbReference type="CDD" id="cd14014">
    <property type="entry name" value="STKc_PknB_like"/>
    <property type="match status" value="1"/>
</dbReference>
<dbReference type="HOGENOM" id="CLU_007799_0_0_3"/>
<dbReference type="PANTHER" id="PTHR43289:SF34">
    <property type="entry name" value="SERINE_THREONINE-PROTEIN KINASE YBDM-RELATED"/>
    <property type="match status" value="1"/>
</dbReference>
<dbReference type="SMART" id="SM00220">
    <property type="entry name" value="S_TKc"/>
    <property type="match status" value="1"/>
</dbReference>
<protein>
    <submittedName>
        <fullName evidence="7">Serine/threonine protein kinase</fullName>
        <ecNumber evidence="7">2.7.11.1</ecNumber>
    </submittedName>
</protein>
<evidence type="ECO:0000259" key="6">
    <source>
        <dbReference type="PROSITE" id="PS50011"/>
    </source>
</evidence>
<evidence type="ECO:0000256" key="4">
    <source>
        <dbReference type="ARBA" id="ARBA00022840"/>
    </source>
</evidence>
<evidence type="ECO:0000256" key="3">
    <source>
        <dbReference type="ARBA" id="ARBA00022777"/>
    </source>
</evidence>
<dbReference type="Gene3D" id="1.25.40.10">
    <property type="entry name" value="Tetratricopeptide repeat domain"/>
    <property type="match status" value="2"/>
</dbReference>
<keyword evidence="8" id="KW-1185">Reference proteome</keyword>
<proteinExistence type="predicted"/>
<dbReference type="InterPro" id="IPR008271">
    <property type="entry name" value="Ser/Thr_kinase_AS"/>
</dbReference>
<dbReference type="GO" id="GO:0004674">
    <property type="term" value="F:protein serine/threonine kinase activity"/>
    <property type="evidence" value="ECO:0007669"/>
    <property type="project" value="UniProtKB-KW"/>
</dbReference>
<organism evidence="7 8">
    <name type="scientific">Gloeobacter kilaueensis (strain ATCC BAA-2537 / CCAP 1431/1 / ULC 316 / JS1)</name>
    <dbReference type="NCBI Taxonomy" id="1183438"/>
    <lineage>
        <taxon>Bacteria</taxon>
        <taxon>Bacillati</taxon>
        <taxon>Cyanobacteriota</taxon>
        <taxon>Cyanophyceae</taxon>
        <taxon>Gloeobacterales</taxon>
        <taxon>Gloeobacteraceae</taxon>
        <taxon>Gloeobacter</taxon>
    </lineage>
</organism>
<gene>
    <name evidence="7" type="primary">pknD</name>
    <name evidence="7" type="ORF">GKIL_2901</name>
</gene>
<dbReference type="PROSITE" id="PS00107">
    <property type="entry name" value="PROTEIN_KINASE_ATP"/>
    <property type="match status" value="1"/>
</dbReference>
<evidence type="ECO:0000256" key="5">
    <source>
        <dbReference type="PROSITE-ProRule" id="PRU10141"/>
    </source>
</evidence>
<dbReference type="PROSITE" id="PS00108">
    <property type="entry name" value="PROTEIN_KINASE_ST"/>
    <property type="match status" value="1"/>
</dbReference>
<keyword evidence="2 5" id="KW-0547">Nucleotide-binding</keyword>
<dbReference type="KEGG" id="glj:GKIL_2901"/>
<dbReference type="Pfam" id="PF00069">
    <property type="entry name" value="Pkinase"/>
    <property type="match status" value="1"/>
</dbReference>
<name>U5QJH9_GLOK1</name>
<accession>U5QJH9</accession>
<evidence type="ECO:0000313" key="8">
    <source>
        <dbReference type="Proteomes" id="UP000017396"/>
    </source>
</evidence>
<dbReference type="eggNOG" id="COG0515">
    <property type="taxonomic scope" value="Bacteria"/>
</dbReference>
<dbReference type="Gene3D" id="3.30.200.20">
    <property type="entry name" value="Phosphorylase Kinase, domain 1"/>
    <property type="match status" value="1"/>
</dbReference>
<evidence type="ECO:0000256" key="2">
    <source>
        <dbReference type="ARBA" id="ARBA00022741"/>
    </source>
</evidence>
<dbReference type="SUPFAM" id="SSF56112">
    <property type="entry name" value="Protein kinase-like (PK-like)"/>
    <property type="match status" value="1"/>
</dbReference>
<keyword evidence="7" id="KW-0723">Serine/threonine-protein kinase</keyword>